<evidence type="ECO:0000259" key="4">
    <source>
        <dbReference type="PROSITE" id="PS01124"/>
    </source>
</evidence>
<dbReference type="EMBL" id="JACHFR010000001">
    <property type="protein sequence ID" value="MBB5218389.1"/>
    <property type="molecule type" value="Genomic_DNA"/>
</dbReference>
<dbReference type="InterPro" id="IPR020449">
    <property type="entry name" value="Tscrpt_reg_AraC-type_HTH"/>
</dbReference>
<keyword evidence="2 5" id="KW-0238">DNA-binding</keyword>
<dbReference type="Pfam" id="PF02311">
    <property type="entry name" value="AraC_binding"/>
    <property type="match status" value="1"/>
</dbReference>
<keyword evidence="1" id="KW-0805">Transcription regulation</keyword>
<evidence type="ECO:0000313" key="5">
    <source>
        <dbReference type="EMBL" id="MBB5218389.1"/>
    </source>
</evidence>
<dbReference type="Proteomes" id="UP000578697">
    <property type="component" value="Unassembled WGS sequence"/>
</dbReference>
<dbReference type="SMART" id="SM00342">
    <property type="entry name" value="HTH_ARAC"/>
    <property type="match status" value="1"/>
</dbReference>
<dbReference type="InterPro" id="IPR018062">
    <property type="entry name" value="HTH_AraC-typ_CS"/>
</dbReference>
<dbReference type="Gene3D" id="2.60.120.10">
    <property type="entry name" value="Jelly Rolls"/>
    <property type="match status" value="1"/>
</dbReference>
<keyword evidence="3" id="KW-0804">Transcription</keyword>
<sequence>MKELLSRQFWTAPASCHLEYRKAQPPFPMHSHDFFEIVVVFSGKGIHSDQKDESLIKAGDLLCVHPGQFHSFLKTEALELMNIMIKPDFFYELNDEITNCQAFTEFFSLSSRNKSTSVRKLHLNKMQLIAIKDIINSLQNEFAQDLPMVQVQINCLLLQLIIYILRVKDNPDFPSVHKKSSANLLIQYMDKNFMRNISMQDLMEIGAMSESSVLRAFKHLTGYAPFVYQNRLRMLYATTALSSSETDITTIAYQCGFNDSNYFSRSFKKFVGMTPSEYRLRFAKKISTEHT</sequence>
<dbReference type="GO" id="GO:0003700">
    <property type="term" value="F:DNA-binding transcription factor activity"/>
    <property type="evidence" value="ECO:0007669"/>
    <property type="project" value="InterPro"/>
</dbReference>
<evidence type="ECO:0000256" key="3">
    <source>
        <dbReference type="ARBA" id="ARBA00023163"/>
    </source>
</evidence>
<name>A0A840S744_9SPIR</name>
<reference evidence="6 8" key="1">
    <citation type="submission" date="2018-08" db="EMBL/GenBank/DDBJ databases">
        <title>The first complete genome of Treponema rectale (CHPAT), a commensal spirochete of the bovine rectum.</title>
        <authorList>
            <person name="Staton G.J."/>
            <person name="Clegg S.R."/>
            <person name="Carter S.D."/>
            <person name="Radford A.D."/>
            <person name="Darby A."/>
            <person name="Hall N."/>
            <person name="Birtles R.J."/>
            <person name="Evans N.J."/>
        </authorList>
    </citation>
    <scope>NUCLEOTIDE SEQUENCE [LARGE SCALE GENOMIC DNA]</scope>
    <source>
        <strain evidence="6 8">CHPA</strain>
    </source>
</reference>
<dbReference type="GO" id="GO:0043565">
    <property type="term" value="F:sequence-specific DNA binding"/>
    <property type="evidence" value="ECO:0007669"/>
    <property type="project" value="InterPro"/>
</dbReference>
<dbReference type="InterPro" id="IPR037923">
    <property type="entry name" value="HTH-like"/>
</dbReference>
<protein>
    <submittedName>
        <fullName evidence="6">AraC family transcriptional regulator</fullName>
    </submittedName>
    <submittedName>
        <fullName evidence="5">AraC-like DNA-binding protein</fullName>
    </submittedName>
</protein>
<reference evidence="5 7" key="2">
    <citation type="submission" date="2020-08" db="EMBL/GenBank/DDBJ databases">
        <title>Genomic Encyclopedia of Type Strains, Phase IV (KMG-IV): sequencing the most valuable type-strain genomes for metagenomic binning, comparative biology and taxonomic classification.</title>
        <authorList>
            <person name="Goeker M."/>
        </authorList>
    </citation>
    <scope>NUCLEOTIDE SEQUENCE [LARGE SCALE GENOMIC DNA]</scope>
    <source>
        <strain evidence="5 7">DSM 103679</strain>
    </source>
</reference>
<evidence type="ECO:0000313" key="8">
    <source>
        <dbReference type="Proteomes" id="UP000593591"/>
    </source>
</evidence>
<organism evidence="5 7">
    <name type="scientific">Treponema rectale</name>
    <dbReference type="NCBI Taxonomy" id="744512"/>
    <lineage>
        <taxon>Bacteria</taxon>
        <taxon>Pseudomonadati</taxon>
        <taxon>Spirochaetota</taxon>
        <taxon>Spirochaetia</taxon>
        <taxon>Spirochaetales</taxon>
        <taxon>Treponemataceae</taxon>
        <taxon>Treponema</taxon>
    </lineage>
</organism>
<dbReference type="AlphaFoldDB" id="A0A840S744"/>
<dbReference type="InterPro" id="IPR014710">
    <property type="entry name" value="RmlC-like_jellyroll"/>
</dbReference>
<proteinExistence type="predicted"/>
<evidence type="ECO:0000313" key="6">
    <source>
        <dbReference type="EMBL" id="QOS39916.1"/>
    </source>
</evidence>
<dbReference type="SUPFAM" id="SSF46689">
    <property type="entry name" value="Homeodomain-like"/>
    <property type="match status" value="1"/>
</dbReference>
<dbReference type="RefSeq" id="WP_184651808.1">
    <property type="nucleotide sequence ID" value="NZ_JACHFR010000001.1"/>
</dbReference>
<dbReference type="KEGG" id="trc:DYE49_05390"/>
<dbReference type="InterPro" id="IPR018060">
    <property type="entry name" value="HTH_AraC"/>
</dbReference>
<dbReference type="PANTHER" id="PTHR43280">
    <property type="entry name" value="ARAC-FAMILY TRANSCRIPTIONAL REGULATOR"/>
    <property type="match status" value="1"/>
</dbReference>
<dbReference type="InterPro" id="IPR009057">
    <property type="entry name" value="Homeodomain-like_sf"/>
</dbReference>
<dbReference type="PROSITE" id="PS00041">
    <property type="entry name" value="HTH_ARAC_FAMILY_1"/>
    <property type="match status" value="1"/>
</dbReference>
<dbReference type="InterPro" id="IPR003313">
    <property type="entry name" value="AraC-bd"/>
</dbReference>
<evidence type="ECO:0000256" key="1">
    <source>
        <dbReference type="ARBA" id="ARBA00023015"/>
    </source>
</evidence>
<dbReference type="EMBL" id="CP031517">
    <property type="protein sequence ID" value="QOS39916.1"/>
    <property type="molecule type" value="Genomic_DNA"/>
</dbReference>
<dbReference type="Pfam" id="PF12833">
    <property type="entry name" value="HTH_18"/>
    <property type="match status" value="1"/>
</dbReference>
<gene>
    <name evidence="6" type="ORF">DYE49_05390</name>
    <name evidence="5" type="ORF">HNP77_000733</name>
</gene>
<accession>A0A840S744</accession>
<keyword evidence="7" id="KW-1185">Reference proteome</keyword>
<dbReference type="PANTHER" id="PTHR43280:SF28">
    <property type="entry name" value="HTH-TYPE TRANSCRIPTIONAL ACTIVATOR RHAS"/>
    <property type="match status" value="1"/>
</dbReference>
<feature type="domain" description="HTH araC/xylS-type" evidence="4">
    <location>
        <begin position="183"/>
        <end position="281"/>
    </location>
</feature>
<dbReference type="PROSITE" id="PS01124">
    <property type="entry name" value="HTH_ARAC_FAMILY_2"/>
    <property type="match status" value="1"/>
</dbReference>
<dbReference type="SUPFAM" id="SSF51215">
    <property type="entry name" value="Regulatory protein AraC"/>
    <property type="match status" value="1"/>
</dbReference>
<dbReference type="PRINTS" id="PR00032">
    <property type="entry name" value="HTHARAC"/>
</dbReference>
<dbReference type="Proteomes" id="UP000593591">
    <property type="component" value="Chromosome"/>
</dbReference>
<dbReference type="Gene3D" id="1.10.10.60">
    <property type="entry name" value="Homeodomain-like"/>
    <property type="match status" value="2"/>
</dbReference>
<evidence type="ECO:0000313" key="7">
    <source>
        <dbReference type="Proteomes" id="UP000578697"/>
    </source>
</evidence>
<evidence type="ECO:0000256" key="2">
    <source>
        <dbReference type="ARBA" id="ARBA00023125"/>
    </source>
</evidence>